<keyword evidence="7" id="KW-1185">Reference proteome</keyword>
<dbReference type="PROSITE" id="PS01081">
    <property type="entry name" value="HTH_TETR_1"/>
    <property type="match status" value="1"/>
</dbReference>
<sequence>MTRQPKKVERPPVPDFPYPVLPSRFPAGGDPVKRGQILDGAKTVFMKMGFDAASMNDVTREAGVSKGTIYVYFDSKEDLFAALIEREKGLFTEALRGLLAECNDAAEGLQSFADAFVHQIIETDMIPAMRTVLGVVDRMPGLCHRFLASTPANARSVLEDFIRRQIDSGALVTDDPDLAARQFIDLSTGTFFKQRLFGEMRISPPQSEIDRVTASAVRVFMAAYGAKAPANGQ</sequence>
<dbReference type="GO" id="GO:0003700">
    <property type="term" value="F:DNA-binding transcription factor activity"/>
    <property type="evidence" value="ECO:0007669"/>
    <property type="project" value="TreeGrafter"/>
</dbReference>
<evidence type="ECO:0000256" key="1">
    <source>
        <dbReference type="ARBA" id="ARBA00023015"/>
    </source>
</evidence>
<organism evidence="6 7">
    <name type="scientific">Rhizobium terricola</name>
    <dbReference type="NCBI Taxonomy" id="2728849"/>
    <lineage>
        <taxon>Bacteria</taxon>
        <taxon>Pseudomonadati</taxon>
        <taxon>Pseudomonadota</taxon>
        <taxon>Alphaproteobacteria</taxon>
        <taxon>Hyphomicrobiales</taxon>
        <taxon>Rhizobiaceae</taxon>
        <taxon>Rhizobium/Agrobacterium group</taxon>
        <taxon>Rhizobium</taxon>
    </lineage>
</organism>
<evidence type="ECO:0000256" key="4">
    <source>
        <dbReference type="PROSITE-ProRule" id="PRU00335"/>
    </source>
</evidence>
<evidence type="ECO:0000259" key="5">
    <source>
        <dbReference type="PROSITE" id="PS50977"/>
    </source>
</evidence>
<dbReference type="PROSITE" id="PS50977">
    <property type="entry name" value="HTH_TETR_2"/>
    <property type="match status" value="1"/>
</dbReference>
<reference evidence="6 7" key="1">
    <citation type="submission" date="2020-04" db="EMBL/GenBank/DDBJ databases">
        <title>Rhizobium sp. S-51 isolated from soil.</title>
        <authorList>
            <person name="Dahal R.H."/>
        </authorList>
    </citation>
    <scope>NUCLEOTIDE SEQUENCE [LARGE SCALE GENOMIC DNA]</scope>
    <source>
        <strain evidence="6 7">S-51</strain>
    </source>
</reference>
<dbReference type="EMBL" id="JABBGK010000001">
    <property type="protein sequence ID" value="NML72509.1"/>
    <property type="molecule type" value="Genomic_DNA"/>
</dbReference>
<proteinExistence type="predicted"/>
<dbReference type="SUPFAM" id="SSF48498">
    <property type="entry name" value="Tetracyclin repressor-like, C-terminal domain"/>
    <property type="match status" value="1"/>
</dbReference>
<dbReference type="RefSeq" id="WP_169586060.1">
    <property type="nucleotide sequence ID" value="NZ_JABBGK010000001.1"/>
</dbReference>
<dbReference type="InterPro" id="IPR050109">
    <property type="entry name" value="HTH-type_TetR-like_transc_reg"/>
</dbReference>
<dbReference type="AlphaFoldDB" id="A0A7Y0FUG6"/>
<dbReference type="Pfam" id="PF00440">
    <property type="entry name" value="TetR_N"/>
    <property type="match status" value="1"/>
</dbReference>
<dbReference type="Proteomes" id="UP000541470">
    <property type="component" value="Unassembled WGS sequence"/>
</dbReference>
<dbReference type="Pfam" id="PF14246">
    <property type="entry name" value="TetR_C_7"/>
    <property type="match status" value="1"/>
</dbReference>
<keyword evidence="1" id="KW-0805">Transcription regulation</keyword>
<feature type="domain" description="HTH tetR-type" evidence="5">
    <location>
        <begin position="31"/>
        <end position="91"/>
    </location>
</feature>
<dbReference type="Gene3D" id="1.10.357.10">
    <property type="entry name" value="Tetracycline Repressor, domain 2"/>
    <property type="match status" value="1"/>
</dbReference>
<keyword evidence="3" id="KW-0804">Transcription</keyword>
<dbReference type="PANTHER" id="PTHR30055">
    <property type="entry name" value="HTH-TYPE TRANSCRIPTIONAL REGULATOR RUTR"/>
    <property type="match status" value="1"/>
</dbReference>
<dbReference type="PRINTS" id="PR00455">
    <property type="entry name" value="HTHTETR"/>
</dbReference>
<name>A0A7Y0FUG6_9HYPH</name>
<accession>A0A7Y0FUG6</accession>
<dbReference type="InterPro" id="IPR023772">
    <property type="entry name" value="DNA-bd_HTH_TetR-type_CS"/>
</dbReference>
<protein>
    <submittedName>
        <fullName evidence="6">TetR/AcrR family transcriptional regulator</fullName>
    </submittedName>
</protein>
<dbReference type="PANTHER" id="PTHR30055:SF146">
    <property type="entry name" value="HTH-TYPE TRANSCRIPTIONAL DUAL REGULATOR CECR"/>
    <property type="match status" value="1"/>
</dbReference>
<dbReference type="InterPro" id="IPR036271">
    <property type="entry name" value="Tet_transcr_reg_TetR-rel_C_sf"/>
</dbReference>
<feature type="DNA-binding region" description="H-T-H motif" evidence="4">
    <location>
        <begin position="54"/>
        <end position="73"/>
    </location>
</feature>
<dbReference type="InterPro" id="IPR001647">
    <property type="entry name" value="HTH_TetR"/>
</dbReference>
<dbReference type="SUPFAM" id="SSF46689">
    <property type="entry name" value="Homeodomain-like"/>
    <property type="match status" value="1"/>
</dbReference>
<dbReference type="GO" id="GO:0000976">
    <property type="term" value="F:transcription cis-regulatory region binding"/>
    <property type="evidence" value="ECO:0007669"/>
    <property type="project" value="TreeGrafter"/>
</dbReference>
<evidence type="ECO:0000256" key="3">
    <source>
        <dbReference type="ARBA" id="ARBA00023163"/>
    </source>
</evidence>
<evidence type="ECO:0000256" key="2">
    <source>
        <dbReference type="ARBA" id="ARBA00023125"/>
    </source>
</evidence>
<dbReference type="InterPro" id="IPR039536">
    <property type="entry name" value="TetR_C_Proteobacteria"/>
</dbReference>
<dbReference type="InterPro" id="IPR009057">
    <property type="entry name" value="Homeodomain-like_sf"/>
</dbReference>
<gene>
    <name evidence="6" type="ORF">HHL25_00075</name>
</gene>
<dbReference type="FunFam" id="1.10.10.60:FF:000141">
    <property type="entry name" value="TetR family transcriptional regulator"/>
    <property type="match status" value="1"/>
</dbReference>
<evidence type="ECO:0000313" key="6">
    <source>
        <dbReference type="EMBL" id="NML72509.1"/>
    </source>
</evidence>
<keyword evidence="2 4" id="KW-0238">DNA-binding</keyword>
<comment type="caution">
    <text evidence="6">The sequence shown here is derived from an EMBL/GenBank/DDBJ whole genome shotgun (WGS) entry which is preliminary data.</text>
</comment>
<evidence type="ECO:0000313" key="7">
    <source>
        <dbReference type="Proteomes" id="UP000541470"/>
    </source>
</evidence>